<evidence type="ECO:0000256" key="3">
    <source>
        <dbReference type="ARBA" id="ARBA00022448"/>
    </source>
</evidence>
<organism evidence="11 12">
    <name type="scientific">Agromyces lapidis</name>
    <dbReference type="NCBI Taxonomy" id="279574"/>
    <lineage>
        <taxon>Bacteria</taxon>
        <taxon>Bacillati</taxon>
        <taxon>Actinomycetota</taxon>
        <taxon>Actinomycetes</taxon>
        <taxon>Micrococcales</taxon>
        <taxon>Microbacteriaceae</taxon>
        <taxon>Agromyces</taxon>
    </lineage>
</organism>
<feature type="region of interest" description="Disordered" evidence="8">
    <location>
        <begin position="496"/>
        <end position="521"/>
    </location>
</feature>
<accession>A0ABV5ST94</accession>
<dbReference type="Proteomes" id="UP001589667">
    <property type="component" value="Unassembled WGS sequence"/>
</dbReference>
<feature type="transmembrane region" description="Helical" evidence="9">
    <location>
        <begin position="453"/>
        <end position="474"/>
    </location>
</feature>
<feature type="transmembrane region" description="Helical" evidence="9">
    <location>
        <begin position="274"/>
        <end position="292"/>
    </location>
</feature>
<dbReference type="Gene3D" id="1.20.1720.10">
    <property type="entry name" value="Multidrug resistance protein D"/>
    <property type="match status" value="1"/>
</dbReference>
<evidence type="ECO:0000256" key="6">
    <source>
        <dbReference type="ARBA" id="ARBA00022989"/>
    </source>
</evidence>
<evidence type="ECO:0000256" key="5">
    <source>
        <dbReference type="ARBA" id="ARBA00022692"/>
    </source>
</evidence>
<evidence type="ECO:0000256" key="2">
    <source>
        <dbReference type="ARBA" id="ARBA00008537"/>
    </source>
</evidence>
<feature type="transmembrane region" description="Helical" evidence="9">
    <location>
        <begin position="130"/>
        <end position="149"/>
    </location>
</feature>
<evidence type="ECO:0000256" key="1">
    <source>
        <dbReference type="ARBA" id="ARBA00004651"/>
    </source>
</evidence>
<feature type="transmembrane region" description="Helical" evidence="9">
    <location>
        <begin position="346"/>
        <end position="369"/>
    </location>
</feature>
<feature type="transmembrane region" description="Helical" evidence="9">
    <location>
        <begin position="105"/>
        <end position="124"/>
    </location>
</feature>
<dbReference type="PANTHER" id="PTHR42718:SF9">
    <property type="entry name" value="MAJOR FACILITATOR SUPERFAMILY MULTIDRUG TRANSPORTER MFSC"/>
    <property type="match status" value="1"/>
</dbReference>
<keyword evidence="12" id="KW-1185">Reference proteome</keyword>
<dbReference type="PANTHER" id="PTHR42718">
    <property type="entry name" value="MAJOR FACILITATOR SUPERFAMILY MULTIDRUG TRANSPORTER MFSC"/>
    <property type="match status" value="1"/>
</dbReference>
<sequence>MDDPRGAYSYRWRVGEQGSDAVASTGGTAGGAGVRRWVGLGVLASALSMIVLDGTIVGVALPTLITELQLDFSEAQWVNGIYSVVFAALLLTAGRLGDRLGRRRAMFFGIALFLAGSLLAALSSSGDSLIIARLVQGIGGAFILPTTLSTVNATFRGRDRAVAFGVWGAVISGVAALGPLLGGWLTESFGWQWIFLVNLPFGIAIAVVAIFTVDETRAHVTSPGLDIDGLLLSAIGFGALVFGLIEGGSLGWWAPEQPFVLFGWTWPADWPVSPVPVALAIGVVSLVLFVLWERHRARNGRSAILDVRLFSVPTFTWGNLVALCVAVGEFGILFVLPLFIVNALGLSTLAAGFVLAAMGLGAFVSGAAARHLSERLGAPNVVLLGLTIEFVGAVLAALMLGPDMSGWWLAAVLALYGLGLGLASAQLTGTVLADIPPEQSGQGSATQSTVRQVGSALGTAIIGAVLAAGLAQALPAQLDGQSGLSAEAEQQVITSTEQSAGANIPPLRAEGTDGQLGEAGPPVADALSAGMADASRWALFAASGFLLAGGVFALRLRAKATSARGPVAAASGE</sequence>
<dbReference type="PROSITE" id="PS50850">
    <property type="entry name" value="MFS"/>
    <property type="match status" value="1"/>
</dbReference>
<feature type="transmembrane region" description="Helical" evidence="9">
    <location>
        <begin position="231"/>
        <end position="254"/>
    </location>
</feature>
<evidence type="ECO:0000313" key="12">
    <source>
        <dbReference type="Proteomes" id="UP001589667"/>
    </source>
</evidence>
<keyword evidence="6 9" id="KW-1133">Transmembrane helix</keyword>
<keyword evidence="5 9" id="KW-0812">Transmembrane</keyword>
<feature type="transmembrane region" description="Helical" evidence="9">
    <location>
        <begin position="317"/>
        <end position="340"/>
    </location>
</feature>
<dbReference type="CDD" id="cd17321">
    <property type="entry name" value="MFS_MMR_MDR_like"/>
    <property type="match status" value="1"/>
</dbReference>
<evidence type="ECO:0000256" key="8">
    <source>
        <dbReference type="SAM" id="MobiDB-lite"/>
    </source>
</evidence>
<feature type="transmembrane region" description="Helical" evidence="9">
    <location>
        <begin position="381"/>
        <end position="401"/>
    </location>
</feature>
<feature type="domain" description="Major facilitator superfamily (MFS) profile" evidence="10">
    <location>
        <begin position="34"/>
        <end position="561"/>
    </location>
</feature>
<dbReference type="Pfam" id="PF07690">
    <property type="entry name" value="MFS_1"/>
    <property type="match status" value="1"/>
</dbReference>
<evidence type="ECO:0000256" key="4">
    <source>
        <dbReference type="ARBA" id="ARBA00022475"/>
    </source>
</evidence>
<evidence type="ECO:0000259" key="10">
    <source>
        <dbReference type="PROSITE" id="PS50850"/>
    </source>
</evidence>
<feature type="transmembrane region" description="Helical" evidence="9">
    <location>
        <begin position="407"/>
        <end position="432"/>
    </location>
</feature>
<gene>
    <name evidence="11" type="ORF">ACFFQV_14840</name>
</gene>
<dbReference type="PRINTS" id="PR01036">
    <property type="entry name" value="TCRTETB"/>
</dbReference>
<dbReference type="InterPro" id="IPR004638">
    <property type="entry name" value="EmrB-like"/>
</dbReference>
<comment type="caution">
    <text evidence="11">The sequence shown here is derived from an EMBL/GenBank/DDBJ whole genome shotgun (WGS) entry which is preliminary data.</text>
</comment>
<comment type="similarity">
    <text evidence="2">Belongs to the major facilitator superfamily. EmrB family.</text>
</comment>
<dbReference type="InterPro" id="IPR020846">
    <property type="entry name" value="MFS_dom"/>
</dbReference>
<dbReference type="EMBL" id="JBHMBL010000003">
    <property type="protein sequence ID" value="MFB9643571.1"/>
    <property type="molecule type" value="Genomic_DNA"/>
</dbReference>
<keyword evidence="3" id="KW-0813">Transport</keyword>
<keyword evidence="4" id="KW-1003">Cell membrane</keyword>
<name>A0ABV5ST94_9MICO</name>
<feature type="transmembrane region" description="Helical" evidence="9">
    <location>
        <begin position="161"/>
        <end position="185"/>
    </location>
</feature>
<dbReference type="NCBIfam" id="TIGR00711">
    <property type="entry name" value="efflux_EmrB"/>
    <property type="match status" value="1"/>
</dbReference>
<evidence type="ECO:0000256" key="7">
    <source>
        <dbReference type="ARBA" id="ARBA00023136"/>
    </source>
</evidence>
<feature type="transmembrane region" description="Helical" evidence="9">
    <location>
        <begin position="537"/>
        <end position="556"/>
    </location>
</feature>
<keyword evidence="7 9" id="KW-0472">Membrane</keyword>
<evidence type="ECO:0000313" key="11">
    <source>
        <dbReference type="EMBL" id="MFB9643571.1"/>
    </source>
</evidence>
<dbReference type="InterPro" id="IPR036259">
    <property type="entry name" value="MFS_trans_sf"/>
</dbReference>
<proteinExistence type="inferred from homology"/>
<dbReference type="Gene3D" id="1.20.1250.20">
    <property type="entry name" value="MFS general substrate transporter like domains"/>
    <property type="match status" value="1"/>
</dbReference>
<dbReference type="SUPFAM" id="SSF103473">
    <property type="entry name" value="MFS general substrate transporter"/>
    <property type="match status" value="1"/>
</dbReference>
<evidence type="ECO:0000256" key="9">
    <source>
        <dbReference type="SAM" id="Phobius"/>
    </source>
</evidence>
<feature type="transmembrane region" description="Helical" evidence="9">
    <location>
        <begin position="77"/>
        <end position="93"/>
    </location>
</feature>
<feature type="transmembrane region" description="Helical" evidence="9">
    <location>
        <begin position="37"/>
        <end position="65"/>
    </location>
</feature>
<dbReference type="InterPro" id="IPR011701">
    <property type="entry name" value="MFS"/>
</dbReference>
<protein>
    <submittedName>
        <fullName evidence="11">DHA2 family efflux MFS transporter permease subunit</fullName>
    </submittedName>
</protein>
<reference evidence="11 12" key="1">
    <citation type="submission" date="2024-09" db="EMBL/GenBank/DDBJ databases">
        <authorList>
            <person name="Sun Q."/>
            <person name="Mori K."/>
        </authorList>
    </citation>
    <scope>NUCLEOTIDE SEQUENCE [LARGE SCALE GENOMIC DNA]</scope>
    <source>
        <strain evidence="11 12">JCM 14321</strain>
    </source>
</reference>
<feature type="transmembrane region" description="Helical" evidence="9">
    <location>
        <begin position="191"/>
        <end position="211"/>
    </location>
</feature>
<comment type="subcellular location">
    <subcellularLocation>
        <location evidence="1">Cell membrane</location>
        <topology evidence="1">Multi-pass membrane protein</topology>
    </subcellularLocation>
</comment>
<dbReference type="RefSeq" id="WP_157425347.1">
    <property type="nucleotide sequence ID" value="NZ_JBHMBL010000003.1"/>
</dbReference>